<dbReference type="EMBL" id="VKKY01000001">
    <property type="protein sequence ID" value="KAA3439769.1"/>
    <property type="molecule type" value="Genomic_DNA"/>
</dbReference>
<dbReference type="Proteomes" id="UP000324133">
    <property type="component" value="Unassembled WGS sequence"/>
</dbReference>
<dbReference type="AlphaFoldDB" id="A0A5B6TK41"/>
<reference evidence="3 4" key="1">
    <citation type="submission" date="2019-07" db="EMBL/GenBank/DDBJ databases">
        <title>Rufibacter sp. nov., isolated from lake sediment.</title>
        <authorList>
            <person name="Qu J.-H."/>
        </authorList>
    </citation>
    <scope>NUCLEOTIDE SEQUENCE [LARGE SCALE GENOMIC DNA]</scope>
    <source>
        <strain evidence="3 4">NBS58-1</strain>
    </source>
</reference>
<feature type="transmembrane region" description="Helical" evidence="1">
    <location>
        <begin position="124"/>
        <end position="148"/>
    </location>
</feature>
<dbReference type="GO" id="GO:0016020">
    <property type="term" value="C:membrane"/>
    <property type="evidence" value="ECO:0007669"/>
    <property type="project" value="TreeGrafter"/>
</dbReference>
<sequence length="372" mass="41850">MRTLDASGRYFSALTGLRAVAAYLVYAHHAKPHVPFATSFFDALSREGHMGVSLFFVLSGFLIALRYSQSFKEKEPSGWRLYFLHRVARIYPVYLICTIIALVFRQDFRPGSWLVNLFLAQGLFPQYSFTGIGVGWSMTVEVCFYAAAPWVLLYWQKLGLFRWFLMTLLAGGGLLLMGQMPLSFPVVPDWNFLLRSTFFGRCFEFYIGIWCAKRYLLSPAQPFVLSRRATGVFTYVGVFGVLTIMLLIAPALALLPDLPPLKALSFHIINNFLLPVFIGSLVTGLALEKTALARLLGSRIGEALGKGSYIFYLAHYTFGFDVLYFHVWQNKGGVLLLLALASVAGYYVLEAPLHKKALKMFSPRSFVETKSL</sequence>
<keyword evidence="3" id="KW-0808">Transferase</keyword>
<dbReference type="PANTHER" id="PTHR23028">
    <property type="entry name" value="ACETYLTRANSFERASE"/>
    <property type="match status" value="1"/>
</dbReference>
<feature type="transmembrane region" description="Helical" evidence="1">
    <location>
        <begin position="309"/>
        <end position="327"/>
    </location>
</feature>
<feature type="transmembrane region" description="Helical" evidence="1">
    <location>
        <begin position="232"/>
        <end position="256"/>
    </location>
</feature>
<evidence type="ECO:0000313" key="3">
    <source>
        <dbReference type="EMBL" id="KAA3439769.1"/>
    </source>
</evidence>
<dbReference type="GO" id="GO:0016747">
    <property type="term" value="F:acyltransferase activity, transferring groups other than amino-acyl groups"/>
    <property type="evidence" value="ECO:0007669"/>
    <property type="project" value="InterPro"/>
</dbReference>
<keyword evidence="1" id="KW-0472">Membrane</keyword>
<gene>
    <name evidence="3" type="ORF">FOA19_03570</name>
</gene>
<proteinExistence type="predicted"/>
<feature type="transmembrane region" description="Helical" evidence="1">
    <location>
        <begin position="160"/>
        <end position="180"/>
    </location>
</feature>
<feature type="transmembrane region" description="Helical" evidence="1">
    <location>
        <begin position="87"/>
        <end position="104"/>
    </location>
</feature>
<feature type="transmembrane region" description="Helical" evidence="1">
    <location>
        <begin position="192"/>
        <end position="212"/>
    </location>
</feature>
<dbReference type="Pfam" id="PF01757">
    <property type="entry name" value="Acyl_transf_3"/>
    <property type="match status" value="1"/>
</dbReference>
<dbReference type="RefSeq" id="WP_149089409.1">
    <property type="nucleotide sequence ID" value="NZ_VKKY01000001.1"/>
</dbReference>
<name>A0A5B6TK41_9BACT</name>
<protein>
    <submittedName>
        <fullName evidence="3">Acyltransferase</fullName>
    </submittedName>
</protein>
<organism evidence="3 4">
    <name type="scientific">Rufibacter hautae</name>
    <dbReference type="NCBI Taxonomy" id="2595005"/>
    <lineage>
        <taxon>Bacteria</taxon>
        <taxon>Pseudomonadati</taxon>
        <taxon>Bacteroidota</taxon>
        <taxon>Cytophagia</taxon>
        <taxon>Cytophagales</taxon>
        <taxon>Hymenobacteraceae</taxon>
        <taxon>Rufibacter</taxon>
    </lineage>
</organism>
<evidence type="ECO:0000259" key="2">
    <source>
        <dbReference type="Pfam" id="PF01757"/>
    </source>
</evidence>
<feature type="transmembrane region" description="Helical" evidence="1">
    <location>
        <begin position="51"/>
        <end position="67"/>
    </location>
</feature>
<dbReference type="InterPro" id="IPR050879">
    <property type="entry name" value="Acyltransferase_3"/>
</dbReference>
<dbReference type="OrthoDB" id="9796461at2"/>
<evidence type="ECO:0000313" key="4">
    <source>
        <dbReference type="Proteomes" id="UP000324133"/>
    </source>
</evidence>
<dbReference type="InterPro" id="IPR002656">
    <property type="entry name" value="Acyl_transf_3_dom"/>
</dbReference>
<keyword evidence="1" id="KW-1133">Transmembrane helix</keyword>
<feature type="transmembrane region" description="Helical" evidence="1">
    <location>
        <begin position="333"/>
        <end position="349"/>
    </location>
</feature>
<dbReference type="GO" id="GO:0000271">
    <property type="term" value="P:polysaccharide biosynthetic process"/>
    <property type="evidence" value="ECO:0007669"/>
    <property type="project" value="TreeGrafter"/>
</dbReference>
<keyword evidence="3" id="KW-0012">Acyltransferase</keyword>
<feature type="domain" description="Acyltransferase 3" evidence="2">
    <location>
        <begin position="13"/>
        <end position="345"/>
    </location>
</feature>
<keyword evidence="4" id="KW-1185">Reference proteome</keyword>
<feature type="transmembrane region" description="Helical" evidence="1">
    <location>
        <begin position="268"/>
        <end position="288"/>
    </location>
</feature>
<accession>A0A5B6TK41</accession>
<comment type="caution">
    <text evidence="3">The sequence shown here is derived from an EMBL/GenBank/DDBJ whole genome shotgun (WGS) entry which is preliminary data.</text>
</comment>
<keyword evidence="1" id="KW-0812">Transmembrane</keyword>
<dbReference type="PANTHER" id="PTHR23028:SF131">
    <property type="entry name" value="BLR2367 PROTEIN"/>
    <property type="match status" value="1"/>
</dbReference>
<evidence type="ECO:0000256" key="1">
    <source>
        <dbReference type="SAM" id="Phobius"/>
    </source>
</evidence>